<proteinExistence type="inferred from homology"/>
<dbReference type="InterPro" id="IPR017972">
    <property type="entry name" value="Cyt_P450_CS"/>
</dbReference>
<dbReference type="Proteomes" id="UP001139263">
    <property type="component" value="Unassembled WGS sequence"/>
</dbReference>
<dbReference type="PANTHER" id="PTHR46696">
    <property type="entry name" value="P450, PUTATIVE (EUROFUNG)-RELATED"/>
    <property type="match status" value="1"/>
</dbReference>
<dbReference type="InterPro" id="IPR036396">
    <property type="entry name" value="Cyt_P450_sf"/>
</dbReference>
<evidence type="ECO:0000256" key="3">
    <source>
        <dbReference type="ARBA" id="ARBA00022723"/>
    </source>
</evidence>
<keyword evidence="6 7" id="KW-0503">Monooxygenase</keyword>
<comment type="similarity">
    <text evidence="1 7">Belongs to the cytochrome P450 family.</text>
</comment>
<keyword evidence="4 7" id="KW-0560">Oxidoreductase</keyword>
<evidence type="ECO:0000256" key="6">
    <source>
        <dbReference type="ARBA" id="ARBA00023033"/>
    </source>
</evidence>
<dbReference type="SUPFAM" id="SSF48264">
    <property type="entry name" value="Cytochrome P450"/>
    <property type="match status" value="1"/>
</dbReference>
<dbReference type="PROSITE" id="PS00086">
    <property type="entry name" value="CYTOCHROME_P450"/>
    <property type="match status" value="1"/>
</dbReference>
<dbReference type="GO" id="GO:0004497">
    <property type="term" value="F:monooxygenase activity"/>
    <property type="evidence" value="ECO:0007669"/>
    <property type="project" value="UniProtKB-KW"/>
</dbReference>
<accession>A0A9X1V852</accession>
<dbReference type="GO" id="GO:0020037">
    <property type="term" value="F:heme binding"/>
    <property type="evidence" value="ECO:0007669"/>
    <property type="project" value="InterPro"/>
</dbReference>
<dbReference type="AlphaFoldDB" id="A0A9X1V852"/>
<evidence type="ECO:0000313" key="9">
    <source>
        <dbReference type="Proteomes" id="UP001139263"/>
    </source>
</evidence>
<dbReference type="FunFam" id="1.10.630.10:FF:000018">
    <property type="entry name" value="Cytochrome P450 monooxygenase"/>
    <property type="match status" value="1"/>
</dbReference>
<dbReference type="InterPro" id="IPR001128">
    <property type="entry name" value="Cyt_P450"/>
</dbReference>
<evidence type="ECO:0000256" key="5">
    <source>
        <dbReference type="ARBA" id="ARBA00023004"/>
    </source>
</evidence>
<evidence type="ECO:0000256" key="1">
    <source>
        <dbReference type="ARBA" id="ARBA00010617"/>
    </source>
</evidence>
<reference evidence="8" key="1">
    <citation type="submission" date="2022-03" db="EMBL/GenBank/DDBJ databases">
        <title>Draft Genome Sequence of Firmicute Strain S0AB, a Heterotrophic Iron/Sulfur-Oxidizing Extreme Acidophile.</title>
        <authorList>
            <person name="Vergara E."/>
            <person name="Pakostova E."/>
            <person name="Johnson D.B."/>
            <person name="Holmes D.S."/>
        </authorList>
    </citation>
    <scope>NUCLEOTIDE SEQUENCE</scope>
    <source>
        <strain evidence="8">S0AB</strain>
    </source>
</reference>
<dbReference type="PRINTS" id="PR00359">
    <property type="entry name" value="BP450"/>
</dbReference>
<keyword evidence="2 7" id="KW-0349">Heme</keyword>
<keyword evidence="9" id="KW-1185">Reference proteome</keyword>
<evidence type="ECO:0000256" key="7">
    <source>
        <dbReference type="RuleBase" id="RU000461"/>
    </source>
</evidence>
<keyword evidence="5 7" id="KW-0408">Iron</keyword>
<gene>
    <name evidence="8" type="primary">yjiB</name>
    <name evidence="8" type="ORF">MM817_01728</name>
</gene>
<dbReference type="GO" id="GO:0005506">
    <property type="term" value="F:iron ion binding"/>
    <property type="evidence" value="ECO:0007669"/>
    <property type="project" value="InterPro"/>
</dbReference>
<name>A0A9X1V852_9BACL</name>
<protein>
    <submittedName>
        <fullName evidence="8">Cytochrome P450 YjiB</fullName>
        <ecNumber evidence="8">1.14.-.-</ecNumber>
    </submittedName>
</protein>
<sequence length="406" mass="45733">MSNHSPEGMPAILVPVQELESREARLDPFPWFSTMRKASPVRYDATRHSWDVFCYDEVLAVLKDHDTFSSVRPKLGPRLLGSVIGEDPPKHQQLRNIVSRAFTPKTVADLEPRIKAIITDLIDQAIEEHGHFDFVAKIAVPLPVIVIAELLGVPIDDRPLFKHWSDVIAKGATENSMSGLATLMSEKTQAKEELDSYFLHILNERRVDPKEDLISHLVQAEVNGEHLRDEDLLEFCILLLAAGNETTTNLLTNTVRRYCEDPSLQVYLREHLEAIDVATEESLRFYSPIQATNRYATKDVQLGGHIIHEGDQVVVWIGSANRDEQQFVAADTFVMDRHPNKHIAFGHGIHFCLGAPLARLEAHVALPAILERMYAMHFEMDGTLQPIPSSLVYGTSQMEIAYRLPS</sequence>
<keyword evidence="3 7" id="KW-0479">Metal-binding</keyword>
<evidence type="ECO:0000256" key="4">
    <source>
        <dbReference type="ARBA" id="ARBA00023002"/>
    </source>
</evidence>
<dbReference type="EMBL" id="JALBUF010000004">
    <property type="protein sequence ID" value="MCI0183451.1"/>
    <property type="molecule type" value="Genomic_DNA"/>
</dbReference>
<dbReference type="Pfam" id="PF00067">
    <property type="entry name" value="p450"/>
    <property type="match status" value="1"/>
</dbReference>
<dbReference type="PANTHER" id="PTHR46696:SF1">
    <property type="entry name" value="CYTOCHROME P450 YJIB-RELATED"/>
    <property type="match status" value="1"/>
</dbReference>
<dbReference type="RefSeq" id="WP_241713778.1">
    <property type="nucleotide sequence ID" value="NZ_JALBUF010000004.1"/>
</dbReference>
<comment type="caution">
    <text evidence="8">The sequence shown here is derived from an EMBL/GenBank/DDBJ whole genome shotgun (WGS) entry which is preliminary data.</text>
</comment>
<dbReference type="Gene3D" id="1.10.630.10">
    <property type="entry name" value="Cytochrome P450"/>
    <property type="match status" value="1"/>
</dbReference>
<evidence type="ECO:0000313" key="8">
    <source>
        <dbReference type="EMBL" id="MCI0183451.1"/>
    </source>
</evidence>
<dbReference type="GO" id="GO:0016705">
    <property type="term" value="F:oxidoreductase activity, acting on paired donors, with incorporation or reduction of molecular oxygen"/>
    <property type="evidence" value="ECO:0007669"/>
    <property type="project" value="InterPro"/>
</dbReference>
<evidence type="ECO:0000256" key="2">
    <source>
        <dbReference type="ARBA" id="ARBA00022617"/>
    </source>
</evidence>
<dbReference type="CDD" id="cd11032">
    <property type="entry name" value="P450_EryK-like"/>
    <property type="match status" value="1"/>
</dbReference>
<dbReference type="InterPro" id="IPR002397">
    <property type="entry name" value="Cyt_P450_B"/>
</dbReference>
<organism evidence="8 9">
    <name type="scientific">Sulfoacidibacillus ferrooxidans</name>
    <dbReference type="NCBI Taxonomy" id="2005001"/>
    <lineage>
        <taxon>Bacteria</taxon>
        <taxon>Bacillati</taxon>
        <taxon>Bacillota</taxon>
        <taxon>Bacilli</taxon>
        <taxon>Bacillales</taxon>
        <taxon>Alicyclobacillaceae</taxon>
        <taxon>Sulfoacidibacillus</taxon>
    </lineage>
</organism>
<dbReference type="EC" id="1.14.-.-" evidence="8"/>